<dbReference type="PANTHER" id="PTHR43161:SF9">
    <property type="entry name" value="SORBITOL DEHYDROGENASE"/>
    <property type="match status" value="1"/>
</dbReference>
<evidence type="ECO:0000313" key="8">
    <source>
        <dbReference type="EMBL" id="PWH07240.1"/>
    </source>
</evidence>
<dbReference type="Gene3D" id="3.90.180.10">
    <property type="entry name" value="Medium-chain alcohol dehydrogenases, catalytic domain"/>
    <property type="match status" value="1"/>
</dbReference>
<reference evidence="8 9" key="1">
    <citation type="submission" date="2018-05" db="EMBL/GenBank/DDBJ databases">
        <title>Brachybacterium sp. M1HQ-2T, whole genome shotgun sequence.</title>
        <authorList>
            <person name="Tuo L."/>
        </authorList>
    </citation>
    <scope>NUCLEOTIDE SEQUENCE [LARGE SCALE GENOMIC DNA]</scope>
    <source>
        <strain evidence="8 9">M1HQ-2</strain>
    </source>
</reference>
<dbReference type="InterPro" id="IPR013149">
    <property type="entry name" value="ADH-like_C"/>
</dbReference>
<comment type="cofactor">
    <cofactor evidence="1">
        <name>Zn(2+)</name>
        <dbReference type="ChEBI" id="CHEBI:29105"/>
    </cofactor>
</comment>
<dbReference type="Proteomes" id="UP000245590">
    <property type="component" value="Unassembled WGS sequence"/>
</dbReference>
<dbReference type="CDD" id="cd08232">
    <property type="entry name" value="idonate-5-DH"/>
    <property type="match status" value="1"/>
</dbReference>
<proteinExistence type="inferred from homology"/>
<keyword evidence="3" id="KW-0479">Metal-binding</keyword>
<accession>A0A2U2RMZ3</accession>
<evidence type="ECO:0000256" key="4">
    <source>
        <dbReference type="ARBA" id="ARBA00022833"/>
    </source>
</evidence>
<dbReference type="SUPFAM" id="SSF51735">
    <property type="entry name" value="NAD(P)-binding Rossmann-fold domains"/>
    <property type="match status" value="1"/>
</dbReference>
<dbReference type="GO" id="GO:0016491">
    <property type="term" value="F:oxidoreductase activity"/>
    <property type="evidence" value="ECO:0007669"/>
    <property type="project" value="UniProtKB-KW"/>
</dbReference>
<dbReference type="InterPro" id="IPR036291">
    <property type="entry name" value="NAD(P)-bd_dom_sf"/>
</dbReference>
<dbReference type="AlphaFoldDB" id="A0A2U2RMZ3"/>
<gene>
    <name evidence="8" type="ORF">DEO23_00855</name>
</gene>
<dbReference type="Pfam" id="PF08240">
    <property type="entry name" value="ADH_N"/>
    <property type="match status" value="1"/>
</dbReference>
<evidence type="ECO:0000256" key="5">
    <source>
        <dbReference type="ARBA" id="ARBA00023002"/>
    </source>
</evidence>
<dbReference type="RefSeq" id="WP_109274124.1">
    <property type="nucleotide sequence ID" value="NZ_QFKX01000001.1"/>
</dbReference>
<evidence type="ECO:0000256" key="2">
    <source>
        <dbReference type="ARBA" id="ARBA00008072"/>
    </source>
</evidence>
<dbReference type="Pfam" id="PF00107">
    <property type="entry name" value="ADH_zinc_N"/>
    <property type="match status" value="1"/>
</dbReference>
<name>A0A2U2RMZ3_9MICO</name>
<dbReference type="EMBL" id="QFKX01000001">
    <property type="protein sequence ID" value="PWH07240.1"/>
    <property type="molecule type" value="Genomic_DNA"/>
</dbReference>
<evidence type="ECO:0000259" key="7">
    <source>
        <dbReference type="Pfam" id="PF08240"/>
    </source>
</evidence>
<evidence type="ECO:0000259" key="6">
    <source>
        <dbReference type="Pfam" id="PF00107"/>
    </source>
</evidence>
<protein>
    <submittedName>
        <fullName evidence="8">L-idonate 5-dehydrogenase</fullName>
    </submittedName>
</protein>
<feature type="domain" description="Alcohol dehydrogenase-like N-terminal" evidence="7">
    <location>
        <begin position="24"/>
        <end position="137"/>
    </location>
</feature>
<dbReference type="OrthoDB" id="9797931at2"/>
<dbReference type="SUPFAM" id="SSF50129">
    <property type="entry name" value="GroES-like"/>
    <property type="match status" value="1"/>
</dbReference>
<dbReference type="Gene3D" id="3.40.50.720">
    <property type="entry name" value="NAD(P)-binding Rossmann-like Domain"/>
    <property type="match status" value="1"/>
</dbReference>
<dbReference type="InterPro" id="IPR013154">
    <property type="entry name" value="ADH-like_N"/>
</dbReference>
<dbReference type="PANTHER" id="PTHR43161">
    <property type="entry name" value="SORBITOL DEHYDROGENASE"/>
    <property type="match status" value="1"/>
</dbReference>
<sequence>MKSLVIHGAEDIRLEEQPVPEVVAGQVRLRVQYVGICGSDLHYYYLGRNGENHVREPFVPGHELSATVDLDPSGELAPGTPVTVHPARYGPEVAGLQDRPHLWPGGDYLGSAGVFPHRQGAATELLVVDRDMVRVLPEGLPLRRAALAEPLAVSIHAVVIAGDVSGKPALVLGAGPIGLLAVAALRRAGASEIVVGDVRPEPLARAEALGATRTVLVTEEQIEPGSFPVVLECSAAPVSLGSAVRAVAPGGIVVQVGILPDQEISVNLAPLLAKEAELRGTFRFSTEIDDAIALLAEDPSLEDVVTQVVPAADATDAFATARDAARSAKVLLAL</sequence>
<comment type="caution">
    <text evidence="8">The sequence shown here is derived from an EMBL/GenBank/DDBJ whole genome shotgun (WGS) entry which is preliminary data.</text>
</comment>
<feature type="domain" description="Alcohol dehydrogenase-like C-terminal" evidence="6">
    <location>
        <begin position="176"/>
        <end position="296"/>
    </location>
</feature>
<keyword evidence="4" id="KW-0862">Zinc</keyword>
<keyword evidence="9" id="KW-1185">Reference proteome</keyword>
<evidence type="ECO:0000256" key="3">
    <source>
        <dbReference type="ARBA" id="ARBA00022723"/>
    </source>
</evidence>
<evidence type="ECO:0000313" key="9">
    <source>
        <dbReference type="Proteomes" id="UP000245590"/>
    </source>
</evidence>
<evidence type="ECO:0000256" key="1">
    <source>
        <dbReference type="ARBA" id="ARBA00001947"/>
    </source>
</evidence>
<organism evidence="8 9">
    <name type="scientific">Brachybacterium endophyticum</name>
    <dbReference type="NCBI Taxonomy" id="2182385"/>
    <lineage>
        <taxon>Bacteria</taxon>
        <taxon>Bacillati</taxon>
        <taxon>Actinomycetota</taxon>
        <taxon>Actinomycetes</taxon>
        <taxon>Micrococcales</taxon>
        <taxon>Dermabacteraceae</taxon>
        <taxon>Brachybacterium</taxon>
    </lineage>
</organism>
<keyword evidence="5" id="KW-0560">Oxidoreductase</keyword>
<comment type="similarity">
    <text evidence="2">Belongs to the zinc-containing alcohol dehydrogenase family.</text>
</comment>
<dbReference type="GO" id="GO:0046872">
    <property type="term" value="F:metal ion binding"/>
    <property type="evidence" value="ECO:0007669"/>
    <property type="project" value="UniProtKB-KW"/>
</dbReference>
<dbReference type="InterPro" id="IPR011032">
    <property type="entry name" value="GroES-like_sf"/>
</dbReference>